<evidence type="ECO:0000256" key="1">
    <source>
        <dbReference type="ARBA" id="ARBA00022801"/>
    </source>
</evidence>
<dbReference type="InterPro" id="IPR020084">
    <property type="entry name" value="NUDIX_hydrolase_CS"/>
</dbReference>
<dbReference type="PROSITE" id="PS51462">
    <property type="entry name" value="NUDIX"/>
    <property type="match status" value="1"/>
</dbReference>
<dbReference type="PANTHER" id="PTHR21340">
    <property type="entry name" value="DIADENOSINE 5,5-P1,P4-TETRAPHOSPHATE PYROPHOSPHOHYDROLASE MUTT"/>
    <property type="match status" value="1"/>
</dbReference>
<keyword evidence="4" id="KW-1185">Reference proteome</keyword>
<proteinExistence type="predicted"/>
<dbReference type="RefSeq" id="WP_173076753.1">
    <property type="nucleotide sequence ID" value="NZ_BAABJB010000002.1"/>
</dbReference>
<dbReference type="GO" id="GO:0006167">
    <property type="term" value="P:AMP biosynthetic process"/>
    <property type="evidence" value="ECO:0007669"/>
    <property type="project" value="TreeGrafter"/>
</dbReference>
<comment type="caution">
    <text evidence="3">The sequence shown here is derived from an EMBL/GenBank/DDBJ whole genome shotgun (WGS) entry which is preliminary data.</text>
</comment>
<name>A0A6V8L4S0_9ACTN</name>
<dbReference type="Pfam" id="PF00293">
    <property type="entry name" value="NUDIX"/>
    <property type="match status" value="1"/>
</dbReference>
<dbReference type="Pfam" id="PF00300">
    <property type="entry name" value="His_Phos_1"/>
    <property type="match status" value="1"/>
</dbReference>
<protein>
    <submittedName>
        <fullName evidence="3">NUDIX hydrolase</fullName>
    </submittedName>
</protein>
<dbReference type="EMBL" id="BLPG01000001">
    <property type="protein sequence ID" value="GFJ89126.1"/>
    <property type="molecule type" value="Genomic_DNA"/>
</dbReference>
<dbReference type="PANTHER" id="PTHR21340:SF0">
    <property type="entry name" value="BIS(5'-NUCLEOSYL)-TETRAPHOSPHATASE [ASYMMETRICAL]"/>
    <property type="match status" value="1"/>
</dbReference>
<sequence>MAAVTPIRAAGGVVWRPAAGGVEVCLVHRPRYDDWSLPKGKLMAREHPLAAAVREVAEETGVRGQPQVRLPSAHYRRDGIPKVVDYWSMRALSVPRFRGNAEVDRLRWLPPEQAARRLTYPHDARVLRHFVSLPAITAVQVLVRHGQAGKRGAYPGPDSARPLDPVGRAQARALAPLLALVAPDRLVSASPRRCTQTLDPLVSLVELPIEADPSLNEPKPGQDPIDVTAEAAGRLIALATDGVTTVVCSQGKVIPGALARMAALGSPKAWTTPKGTGWLLAYTGPHLTAADRLTP</sequence>
<dbReference type="GO" id="GO:0004081">
    <property type="term" value="F:bis(5'-nucleosyl)-tetraphosphatase (asymmetrical) activity"/>
    <property type="evidence" value="ECO:0007669"/>
    <property type="project" value="TreeGrafter"/>
</dbReference>
<dbReference type="SUPFAM" id="SSF53254">
    <property type="entry name" value="Phosphoglycerate mutase-like"/>
    <property type="match status" value="1"/>
</dbReference>
<feature type="domain" description="Nudix hydrolase" evidence="2">
    <location>
        <begin position="5"/>
        <end position="132"/>
    </location>
</feature>
<reference evidence="3 4" key="2">
    <citation type="submission" date="2020-03" db="EMBL/GenBank/DDBJ databases">
        <authorList>
            <person name="Ichikawa N."/>
            <person name="Kimura A."/>
            <person name="Kitahashi Y."/>
            <person name="Uohara A."/>
        </authorList>
    </citation>
    <scope>NUCLEOTIDE SEQUENCE [LARGE SCALE GENOMIC DNA]</scope>
    <source>
        <strain evidence="3 4">NBRC 108638</strain>
    </source>
</reference>
<dbReference type="InterPro" id="IPR013078">
    <property type="entry name" value="His_Pase_superF_clade-1"/>
</dbReference>
<dbReference type="SUPFAM" id="SSF55811">
    <property type="entry name" value="Nudix"/>
    <property type="match status" value="1"/>
</dbReference>
<dbReference type="InterPro" id="IPR051325">
    <property type="entry name" value="Nudix_hydrolase_domain"/>
</dbReference>
<evidence type="ECO:0000313" key="4">
    <source>
        <dbReference type="Proteomes" id="UP000482960"/>
    </source>
</evidence>
<dbReference type="Gene3D" id="3.90.79.10">
    <property type="entry name" value="Nucleoside Triphosphate Pyrophosphohydrolase"/>
    <property type="match status" value="1"/>
</dbReference>
<dbReference type="InterPro" id="IPR000086">
    <property type="entry name" value="NUDIX_hydrolase_dom"/>
</dbReference>
<keyword evidence="1 3" id="KW-0378">Hydrolase</keyword>
<dbReference type="InterPro" id="IPR015797">
    <property type="entry name" value="NUDIX_hydrolase-like_dom_sf"/>
</dbReference>
<gene>
    <name evidence="3" type="ORF">Prum_027680</name>
</gene>
<reference evidence="3 4" key="1">
    <citation type="submission" date="2020-03" db="EMBL/GenBank/DDBJ databases">
        <title>Whole genome shotgun sequence of Phytohabitans rumicis NBRC 108638.</title>
        <authorList>
            <person name="Komaki H."/>
            <person name="Tamura T."/>
        </authorList>
    </citation>
    <scope>NUCLEOTIDE SEQUENCE [LARGE SCALE GENOMIC DNA]</scope>
    <source>
        <strain evidence="3 4">NBRC 108638</strain>
    </source>
</reference>
<dbReference type="Gene3D" id="3.40.50.1240">
    <property type="entry name" value="Phosphoglycerate mutase-like"/>
    <property type="match status" value="1"/>
</dbReference>
<dbReference type="Proteomes" id="UP000482960">
    <property type="component" value="Unassembled WGS sequence"/>
</dbReference>
<evidence type="ECO:0000259" key="2">
    <source>
        <dbReference type="PROSITE" id="PS51462"/>
    </source>
</evidence>
<evidence type="ECO:0000313" key="3">
    <source>
        <dbReference type="EMBL" id="GFJ89126.1"/>
    </source>
</evidence>
<organism evidence="3 4">
    <name type="scientific">Phytohabitans rumicis</name>
    <dbReference type="NCBI Taxonomy" id="1076125"/>
    <lineage>
        <taxon>Bacteria</taxon>
        <taxon>Bacillati</taxon>
        <taxon>Actinomycetota</taxon>
        <taxon>Actinomycetes</taxon>
        <taxon>Micromonosporales</taxon>
        <taxon>Micromonosporaceae</taxon>
    </lineage>
</organism>
<dbReference type="CDD" id="cd03673">
    <property type="entry name" value="NUDIX_Ap6A_hydrolase"/>
    <property type="match status" value="1"/>
</dbReference>
<accession>A0A6V8L4S0</accession>
<dbReference type="PROSITE" id="PS00893">
    <property type="entry name" value="NUDIX_BOX"/>
    <property type="match status" value="1"/>
</dbReference>
<dbReference type="AlphaFoldDB" id="A0A6V8L4S0"/>
<dbReference type="GO" id="GO:0006754">
    <property type="term" value="P:ATP biosynthetic process"/>
    <property type="evidence" value="ECO:0007669"/>
    <property type="project" value="TreeGrafter"/>
</dbReference>
<dbReference type="SMART" id="SM00855">
    <property type="entry name" value="PGAM"/>
    <property type="match status" value="1"/>
</dbReference>
<dbReference type="InterPro" id="IPR029033">
    <property type="entry name" value="His_PPase_superfam"/>
</dbReference>